<name>A0ABT2KLS7_9RHOB</name>
<evidence type="ECO:0000256" key="2">
    <source>
        <dbReference type="SAM" id="SignalP"/>
    </source>
</evidence>
<comment type="caution">
    <text evidence="3">The sequence shown here is derived from an EMBL/GenBank/DDBJ whole genome shotgun (WGS) entry which is preliminary data.</text>
</comment>
<dbReference type="Proteomes" id="UP000217448">
    <property type="component" value="Unassembled WGS sequence"/>
</dbReference>
<evidence type="ECO:0000313" key="3">
    <source>
        <dbReference type="EMBL" id="MCT4371850.1"/>
    </source>
</evidence>
<dbReference type="EMBL" id="NTHN02000032">
    <property type="protein sequence ID" value="MCT4371850.1"/>
    <property type="molecule type" value="Genomic_DNA"/>
</dbReference>
<evidence type="ECO:0000256" key="1">
    <source>
        <dbReference type="SAM" id="MobiDB-lite"/>
    </source>
</evidence>
<feature type="region of interest" description="Disordered" evidence="1">
    <location>
        <begin position="236"/>
        <end position="296"/>
    </location>
</feature>
<feature type="compositionally biased region" description="Low complexity" evidence="1">
    <location>
        <begin position="270"/>
        <end position="281"/>
    </location>
</feature>
<keyword evidence="4" id="KW-1185">Reference proteome</keyword>
<keyword evidence="2" id="KW-0732">Signal</keyword>
<protein>
    <recommendedName>
        <fullName evidence="5">Tetratricopeptide repeat protein</fullName>
    </recommendedName>
</protein>
<organism evidence="3 4">
    <name type="scientific">Alloyangia mangrovi</name>
    <dbReference type="NCBI Taxonomy" id="1779329"/>
    <lineage>
        <taxon>Bacteria</taxon>
        <taxon>Pseudomonadati</taxon>
        <taxon>Pseudomonadota</taxon>
        <taxon>Alphaproteobacteria</taxon>
        <taxon>Rhodobacterales</taxon>
        <taxon>Roseobacteraceae</taxon>
        <taxon>Alloyangia</taxon>
    </lineage>
</organism>
<feature type="compositionally biased region" description="Polar residues" evidence="1">
    <location>
        <begin position="239"/>
        <end position="250"/>
    </location>
</feature>
<evidence type="ECO:0000313" key="4">
    <source>
        <dbReference type="Proteomes" id="UP000217448"/>
    </source>
</evidence>
<feature type="signal peptide" evidence="2">
    <location>
        <begin position="1"/>
        <end position="18"/>
    </location>
</feature>
<dbReference type="InterPro" id="IPR011990">
    <property type="entry name" value="TPR-like_helical_dom_sf"/>
</dbReference>
<dbReference type="SUPFAM" id="SSF48452">
    <property type="entry name" value="TPR-like"/>
    <property type="match status" value="1"/>
</dbReference>
<gene>
    <name evidence="3" type="ORF">CLG85_016605</name>
</gene>
<accession>A0ABT2KLS7</accession>
<dbReference type="RefSeq" id="WP_260349663.1">
    <property type="nucleotide sequence ID" value="NZ_NTHN02000032.1"/>
</dbReference>
<proteinExistence type="predicted"/>
<dbReference type="Gene3D" id="1.25.40.10">
    <property type="entry name" value="Tetratricopeptide repeat domain"/>
    <property type="match status" value="1"/>
</dbReference>
<feature type="chain" id="PRO_5046546798" description="Tetratricopeptide repeat protein" evidence="2">
    <location>
        <begin position="19"/>
        <end position="472"/>
    </location>
</feature>
<sequence>MKKFHFTLALLAFSQTFAALPGQAQSPTDSDLQALRFYMNEANDQAARSEVRRLQLRYPDWVVPEDLGALQQGSPDAAVADIYREIRSGNFARARAIIEETGRATPSWAPSPELLAALSIAESQSNFDQAVSRGEPGAAIKIARANPDLLRCERVNNAWLLAEQYQAAREPALALTTLNAIVRSCTDPNILVATLEKSVAVASLEQLAAMADAARALAPGAAERLTSVETRLRAGLQAQPRQLASATPSGTPARFEAPDSGGGLTSTKSQQPAQRPLAPAPNRKSSGGDTAALTQARAAAQRADWSTCLAASVKGTSPQIVSQRAWCALNAKRPMQALNDFKYAASQSPTAEGRRDARYGLALVMLQLNMVDQAATVAATTHFSEQQRLEVETQILDKRGISAYQRHDYRRAIAYFDELERLSGVVRRDIALLRGYAYLNSGQRARARAEFQAIHDKLATPESRRALSRALH</sequence>
<reference evidence="4" key="1">
    <citation type="submission" date="2023-07" db="EMBL/GenBank/DDBJ databases">
        <title>Yangia mangrovi SAOS 153D genome.</title>
        <authorList>
            <person name="Verma A."/>
            <person name="Pal Y."/>
            <person name="Sundharam S."/>
            <person name="Bisht B."/>
            <person name="Srinivasan K."/>
        </authorList>
    </citation>
    <scope>NUCLEOTIDE SEQUENCE [LARGE SCALE GENOMIC DNA]</scope>
    <source>
        <strain evidence="4">SAOS 153D</strain>
    </source>
</reference>
<evidence type="ECO:0008006" key="5">
    <source>
        <dbReference type="Google" id="ProtNLM"/>
    </source>
</evidence>